<dbReference type="EMBL" id="JAAALK010000288">
    <property type="protein sequence ID" value="KAG8054508.1"/>
    <property type="molecule type" value="Genomic_DNA"/>
</dbReference>
<evidence type="ECO:0000256" key="1">
    <source>
        <dbReference type="SAM" id="MobiDB-lite"/>
    </source>
</evidence>
<evidence type="ECO:0000313" key="2">
    <source>
        <dbReference type="EMBL" id="KAG8054508.1"/>
    </source>
</evidence>
<sequence>MYSSAERDALPETIKLMEEQHAQQPELQQRGGRTGEEAQVYNSGRPPVRWPATERNSTSCMTKLCTFAFVSTFRS</sequence>
<dbReference type="AlphaFoldDB" id="A0A8J5RPX1"/>
<proteinExistence type="predicted"/>
<keyword evidence="3" id="KW-1185">Reference proteome</keyword>
<name>A0A8J5RPX1_ZIZPA</name>
<evidence type="ECO:0000313" key="3">
    <source>
        <dbReference type="Proteomes" id="UP000729402"/>
    </source>
</evidence>
<organism evidence="2 3">
    <name type="scientific">Zizania palustris</name>
    <name type="common">Northern wild rice</name>
    <dbReference type="NCBI Taxonomy" id="103762"/>
    <lineage>
        <taxon>Eukaryota</taxon>
        <taxon>Viridiplantae</taxon>
        <taxon>Streptophyta</taxon>
        <taxon>Embryophyta</taxon>
        <taxon>Tracheophyta</taxon>
        <taxon>Spermatophyta</taxon>
        <taxon>Magnoliopsida</taxon>
        <taxon>Liliopsida</taxon>
        <taxon>Poales</taxon>
        <taxon>Poaceae</taxon>
        <taxon>BOP clade</taxon>
        <taxon>Oryzoideae</taxon>
        <taxon>Oryzeae</taxon>
        <taxon>Zizaniinae</taxon>
        <taxon>Zizania</taxon>
    </lineage>
</organism>
<protein>
    <submittedName>
        <fullName evidence="2">Uncharacterized protein</fullName>
    </submittedName>
</protein>
<gene>
    <name evidence="2" type="ORF">GUJ93_ZPchr0001g32692</name>
</gene>
<reference evidence="2" key="2">
    <citation type="submission" date="2021-02" db="EMBL/GenBank/DDBJ databases">
        <authorList>
            <person name="Kimball J.A."/>
            <person name="Haas M.W."/>
            <person name="Macchietto M."/>
            <person name="Kono T."/>
            <person name="Duquette J."/>
            <person name="Shao M."/>
        </authorList>
    </citation>
    <scope>NUCLEOTIDE SEQUENCE</scope>
    <source>
        <tissue evidence="2">Fresh leaf tissue</tissue>
    </source>
</reference>
<dbReference type="Proteomes" id="UP000729402">
    <property type="component" value="Unassembled WGS sequence"/>
</dbReference>
<reference evidence="2" key="1">
    <citation type="journal article" date="2021" name="bioRxiv">
        <title>Whole Genome Assembly and Annotation of Northern Wild Rice, Zizania palustris L., Supports a Whole Genome Duplication in the Zizania Genus.</title>
        <authorList>
            <person name="Haas M."/>
            <person name="Kono T."/>
            <person name="Macchietto M."/>
            <person name="Millas R."/>
            <person name="McGilp L."/>
            <person name="Shao M."/>
            <person name="Duquette J."/>
            <person name="Hirsch C.N."/>
            <person name="Kimball J."/>
        </authorList>
    </citation>
    <scope>NUCLEOTIDE SEQUENCE</scope>
    <source>
        <tissue evidence="2">Fresh leaf tissue</tissue>
    </source>
</reference>
<comment type="caution">
    <text evidence="2">The sequence shown here is derived from an EMBL/GenBank/DDBJ whole genome shotgun (WGS) entry which is preliminary data.</text>
</comment>
<feature type="region of interest" description="Disordered" evidence="1">
    <location>
        <begin position="19"/>
        <end position="55"/>
    </location>
</feature>
<accession>A0A8J5RPX1</accession>